<keyword evidence="6" id="KW-0067">ATP-binding</keyword>
<proteinExistence type="predicted"/>
<dbReference type="InterPro" id="IPR008271">
    <property type="entry name" value="Ser/Thr_kinase_AS"/>
</dbReference>
<organism evidence="11 12">
    <name type="scientific">Tritrichomonas foetus</name>
    <dbReference type="NCBI Taxonomy" id="1144522"/>
    <lineage>
        <taxon>Eukaryota</taxon>
        <taxon>Metamonada</taxon>
        <taxon>Parabasalia</taxon>
        <taxon>Tritrichomonadida</taxon>
        <taxon>Tritrichomonadidae</taxon>
        <taxon>Tritrichomonas</taxon>
    </lineage>
</organism>
<dbReference type="SUPFAM" id="SSF56112">
    <property type="entry name" value="Protein kinase-like (PK-like)"/>
    <property type="match status" value="1"/>
</dbReference>
<accession>A0A1J4JTK9</accession>
<dbReference type="InterPro" id="IPR011009">
    <property type="entry name" value="Kinase-like_dom_sf"/>
</dbReference>
<dbReference type="RefSeq" id="XP_068353990.1">
    <property type="nucleotide sequence ID" value="XM_068508459.1"/>
</dbReference>
<evidence type="ECO:0000256" key="2">
    <source>
        <dbReference type="ARBA" id="ARBA00022527"/>
    </source>
</evidence>
<dbReference type="PANTHER" id="PTHR43895:SF32">
    <property type="entry name" value="SERINE_THREONINE-PROTEIN KINASE CHK1"/>
    <property type="match status" value="1"/>
</dbReference>
<evidence type="ECO:0000259" key="10">
    <source>
        <dbReference type="PROSITE" id="PS50011"/>
    </source>
</evidence>
<keyword evidence="3" id="KW-0808">Transferase</keyword>
<evidence type="ECO:0000256" key="5">
    <source>
        <dbReference type="ARBA" id="ARBA00022777"/>
    </source>
</evidence>
<evidence type="ECO:0000256" key="6">
    <source>
        <dbReference type="ARBA" id="ARBA00022840"/>
    </source>
</evidence>
<dbReference type="EMBL" id="MLAK01000936">
    <property type="protein sequence ID" value="OHT00854.1"/>
    <property type="molecule type" value="Genomic_DNA"/>
</dbReference>
<dbReference type="Proteomes" id="UP000179807">
    <property type="component" value="Unassembled WGS sequence"/>
</dbReference>
<dbReference type="VEuPathDB" id="TrichDB:TRFO_32371"/>
<dbReference type="PANTHER" id="PTHR43895">
    <property type="entry name" value="CALCIUM/CALMODULIN-DEPENDENT PROTEIN KINASE KINASE-RELATED"/>
    <property type="match status" value="1"/>
</dbReference>
<dbReference type="SMART" id="SM00220">
    <property type="entry name" value="S_TKc"/>
    <property type="match status" value="1"/>
</dbReference>
<comment type="catalytic activity">
    <reaction evidence="7">
        <text>L-threonyl-[protein] + ATP = O-phospho-L-threonyl-[protein] + ADP + H(+)</text>
        <dbReference type="Rhea" id="RHEA:46608"/>
        <dbReference type="Rhea" id="RHEA-COMP:11060"/>
        <dbReference type="Rhea" id="RHEA-COMP:11605"/>
        <dbReference type="ChEBI" id="CHEBI:15378"/>
        <dbReference type="ChEBI" id="CHEBI:30013"/>
        <dbReference type="ChEBI" id="CHEBI:30616"/>
        <dbReference type="ChEBI" id="CHEBI:61977"/>
        <dbReference type="ChEBI" id="CHEBI:456216"/>
        <dbReference type="EC" id="2.7.11.1"/>
    </reaction>
</comment>
<dbReference type="PROSITE" id="PS00108">
    <property type="entry name" value="PROTEIN_KINASE_ST"/>
    <property type="match status" value="1"/>
</dbReference>
<feature type="region of interest" description="Disordered" evidence="9">
    <location>
        <begin position="425"/>
        <end position="458"/>
    </location>
</feature>
<evidence type="ECO:0000313" key="12">
    <source>
        <dbReference type="Proteomes" id="UP000179807"/>
    </source>
</evidence>
<dbReference type="InterPro" id="IPR000719">
    <property type="entry name" value="Prot_kinase_dom"/>
</dbReference>
<evidence type="ECO:0000256" key="9">
    <source>
        <dbReference type="SAM" id="MobiDB-lite"/>
    </source>
</evidence>
<evidence type="ECO:0000256" key="7">
    <source>
        <dbReference type="ARBA" id="ARBA00047899"/>
    </source>
</evidence>
<dbReference type="GO" id="GO:0007165">
    <property type="term" value="P:signal transduction"/>
    <property type="evidence" value="ECO:0007669"/>
    <property type="project" value="TreeGrafter"/>
</dbReference>
<protein>
    <recommendedName>
        <fullName evidence="1">non-specific serine/threonine protein kinase</fullName>
        <ecNumber evidence="1">2.7.11.1</ecNumber>
    </recommendedName>
</protein>
<reference evidence="11" key="1">
    <citation type="submission" date="2016-10" db="EMBL/GenBank/DDBJ databases">
        <authorList>
            <person name="Benchimol M."/>
            <person name="Almeida L.G."/>
            <person name="Vasconcelos A.T."/>
            <person name="Perreira-Neves A."/>
            <person name="Rosa I.A."/>
            <person name="Tasca T."/>
            <person name="Bogo M.R."/>
            <person name="de Souza W."/>
        </authorList>
    </citation>
    <scope>NUCLEOTIDE SEQUENCE [LARGE SCALE GENOMIC DNA]</scope>
    <source>
        <strain evidence="11">K</strain>
    </source>
</reference>
<dbReference type="GO" id="GO:0005524">
    <property type="term" value="F:ATP binding"/>
    <property type="evidence" value="ECO:0007669"/>
    <property type="project" value="UniProtKB-KW"/>
</dbReference>
<feature type="domain" description="Protein kinase" evidence="10">
    <location>
        <begin position="11"/>
        <end position="359"/>
    </location>
</feature>
<keyword evidence="2" id="KW-0723">Serine/threonine-protein kinase</keyword>
<sequence>MMLDSASIGDYNLCFAINYGTTSEVFFAQHNLAPVPVAIKVIHTSHNSNSQQSKVENQTEICPNANTQCVENVRNEKIICSQLPENSYSINDQQLNLVNNHDKNEVNHSYPAIDPDQLKNEVEFMQLLNHPNICKLFEVIEEKDKIAFVMEFAENGSLASFLAPNRPLNLTQVKNYFYQLVAAVDYLHNTVGIAHRDIKAENVLLDSNFHIKLCDFGLSHKIIRNEKQTVQLCDWSNDMNDQQNYNNSASVKNQSSTNLMTTQCGSPYYVSPEIILNQIYDEKTDVWSLGVLLYLMATGTFPFYDEGNNVPKILHKIVNDPVVYPPFLEPDLVDLLEKMLNKDPLSRISIDQVKLHKFVSKPFPTKSISLPMLNNNQFTEPLEQAFFQLENYGINLEDAEVKLKSGSKQYKTIIEILAKRIEEKQRRQNTERKKRIPSMGRSMQISRTGGPTSVPGSGSLFQQRRGDIPAGIIKKCNIPFKRVFVP</sequence>
<comment type="caution">
    <text evidence="11">The sequence shown here is derived from an EMBL/GenBank/DDBJ whole genome shotgun (WGS) entry which is preliminary data.</text>
</comment>
<dbReference type="Pfam" id="PF00069">
    <property type="entry name" value="Pkinase"/>
    <property type="match status" value="1"/>
</dbReference>
<dbReference type="PROSITE" id="PS50011">
    <property type="entry name" value="PROTEIN_KINASE_DOM"/>
    <property type="match status" value="1"/>
</dbReference>
<keyword evidence="12" id="KW-1185">Reference proteome</keyword>
<evidence type="ECO:0000256" key="4">
    <source>
        <dbReference type="ARBA" id="ARBA00022741"/>
    </source>
</evidence>
<dbReference type="Gene3D" id="1.10.510.10">
    <property type="entry name" value="Transferase(Phosphotransferase) domain 1"/>
    <property type="match status" value="1"/>
</dbReference>
<dbReference type="GeneID" id="94843163"/>
<gene>
    <name evidence="11" type="ORF">TRFO_32371</name>
</gene>
<comment type="catalytic activity">
    <reaction evidence="8">
        <text>L-seryl-[protein] + ATP = O-phospho-L-seryl-[protein] + ADP + H(+)</text>
        <dbReference type="Rhea" id="RHEA:17989"/>
        <dbReference type="Rhea" id="RHEA-COMP:9863"/>
        <dbReference type="Rhea" id="RHEA-COMP:11604"/>
        <dbReference type="ChEBI" id="CHEBI:15378"/>
        <dbReference type="ChEBI" id="CHEBI:29999"/>
        <dbReference type="ChEBI" id="CHEBI:30616"/>
        <dbReference type="ChEBI" id="CHEBI:83421"/>
        <dbReference type="ChEBI" id="CHEBI:456216"/>
        <dbReference type="EC" id="2.7.11.1"/>
    </reaction>
</comment>
<dbReference type="GO" id="GO:0004674">
    <property type="term" value="F:protein serine/threonine kinase activity"/>
    <property type="evidence" value="ECO:0007669"/>
    <property type="project" value="UniProtKB-KW"/>
</dbReference>
<evidence type="ECO:0000256" key="8">
    <source>
        <dbReference type="ARBA" id="ARBA00048679"/>
    </source>
</evidence>
<evidence type="ECO:0000256" key="3">
    <source>
        <dbReference type="ARBA" id="ARBA00022679"/>
    </source>
</evidence>
<evidence type="ECO:0000256" key="1">
    <source>
        <dbReference type="ARBA" id="ARBA00012513"/>
    </source>
</evidence>
<evidence type="ECO:0000313" key="11">
    <source>
        <dbReference type="EMBL" id="OHT00854.1"/>
    </source>
</evidence>
<keyword evidence="5 11" id="KW-0418">Kinase</keyword>
<name>A0A1J4JTK9_9EUKA</name>
<dbReference type="AlphaFoldDB" id="A0A1J4JTK9"/>
<keyword evidence="4" id="KW-0547">Nucleotide-binding</keyword>
<dbReference type="EC" id="2.7.11.1" evidence="1"/>
<feature type="compositionally biased region" description="Low complexity" evidence="9">
    <location>
        <begin position="446"/>
        <end position="458"/>
    </location>
</feature>